<dbReference type="AlphaFoldDB" id="A0A2Z6MIH2"/>
<evidence type="ECO:0000313" key="2">
    <source>
        <dbReference type="Proteomes" id="UP000242715"/>
    </source>
</evidence>
<gene>
    <name evidence="1" type="ORF">TSUD_52180</name>
</gene>
<dbReference type="EMBL" id="DF973178">
    <property type="protein sequence ID" value="GAU18107.1"/>
    <property type="molecule type" value="Genomic_DNA"/>
</dbReference>
<dbReference type="Proteomes" id="UP000242715">
    <property type="component" value="Unassembled WGS sequence"/>
</dbReference>
<sequence length="84" mass="9966">MVHLIKPDLLFLEIDEKRKGFLYQDDSEFAAAFKTAQQYGEDGCLGDEYGWKVMDELEKTFKLKFDKKPALYQTVRRFETIKIH</sequence>
<name>A0A2Z6MIH2_TRISU</name>
<accession>A0A2Z6MIH2</accession>
<organism evidence="1 2">
    <name type="scientific">Trifolium subterraneum</name>
    <name type="common">Subterranean clover</name>
    <dbReference type="NCBI Taxonomy" id="3900"/>
    <lineage>
        <taxon>Eukaryota</taxon>
        <taxon>Viridiplantae</taxon>
        <taxon>Streptophyta</taxon>
        <taxon>Embryophyta</taxon>
        <taxon>Tracheophyta</taxon>
        <taxon>Spermatophyta</taxon>
        <taxon>Magnoliopsida</taxon>
        <taxon>eudicotyledons</taxon>
        <taxon>Gunneridae</taxon>
        <taxon>Pentapetalae</taxon>
        <taxon>rosids</taxon>
        <taxon>fabids</taxon>
        <taxon>Fabales</taxon>
        <taxon>Fabaceae</taxon>
        <taxon>Papilionoideae</taxon>
        <taxon>50 kb inversion clade</taxon>
        <taxon>NPAAA clade</taxon>
        <taxon>Hologalegina</taxon>
        <taxon>IRL clade</taxon>
        <taxon>Trifolieae</taxon>
        <taxon>Trifolium</taxon>
    </lineage>
</organism>
<evidence type="ECO:0000313" key="1">
    <source>
        <dbReference type="EMBL" id="GAU18107.1"/>
    </source>
</evidence>
<reference evidence="2" key="1">
    <citation type="journal article" date="2017" name="Front. Plant Sci.">
        <title>Climate Clever Clovers: New Paradigm to Reduce the Environmental Footprint of Ruminants by Breeding Low Methanogenic Forages Utilizing Haplotype Variation.</title>
        <authorList>
            <person name="Kaur P."/>
            <person name="Appels R."/>
            <person name="Bayer P.E."/>
            <person name="Keeble-Gagnere G."/>
            <person name="Wang J."/>
            <person name="Hirakawa H."/>
            <person name="Shirasawa K."/>
            <person name="Vercoe P."/>
            <person name="Stefanova K."/>
            <person name="Durmic Z."/>
            <person name="Nichols P."/>
            <person name="Revell C."/>
            <person name="Isobe S.N."/>
            <person name="Edwards D."/>
            <person name="Erskine W."/>
        </authorList>
    </citation>
    <scope>NUCLEOTIDE SEQUENCE [LARGE SCALE GENOMIC DNA]</scope>
    <source>
        <strain evidence="2">cv. Daliak</strain>
    </source>
</reference>
<protein>
    <submittedName>
        <fullName evidence="1">Uncharacterized protein</fullName>
    </submittedName>
</protein>
<proteinExistence type="predicted"/>
<keyword evidence="2" id="KW-1185">Reference proteome</keyword>